<comment type="similarity">
    <text evidence="9">Belongs to the tRNA nucleotidyltransferase/poly(A) polymerase family.</text>
</comment>
<keyword evidence="8 9" id="KW-0694">RNA-binding</keyword>
<proteinExistence type="inferred from homology"/>
<evidence type="ECO:0000256" key="1">
    <source>
        <dbReference type="ARBA" id="ARBA00001946"/>
    </source>
</evidence>
<dbReference type="InterPro" id="IPR003607">
    <property type="entry name" value="HD/PDEase_dom"/>
</dbReference>
<dbReference type="CDD" id="cd00077">
    <property type="entry name" value="HDc"/>
    <property type="match status" value="1"/>
</dbReference>
<evidence type="ECO:0000256" key="7">
    <source>
        <dbReference type="ARBA" id="ARBA00022842"/>
    </source>
</evidence>
<dbReference type="InterPro" id="IPR032828">
    <property type="entry name" value="PolyA_RNA-bd"/>
</dbReference>
<dbReference type="PANTHER" id="PTHR46173:SF1">
    <property type="entry name" value="CCA TRNA NUCLEOTIDYLTRANSFERASE 1, MITOCHONDRIAL"/>
    <property type="match status" value="1"/>
</dbReference>
<dbReference type="Gene3D" id="1.10.246.80">
    <property type="match status" value="1"/>
</dbReference>
<dbReference type="AlphaFoldDB" id="A0A1M7I3R3"/>
<evidence type="ECO:0000259" key="10">
    <source>
        <dbReference type="Pfam" id="PF01743"/>
    </source>
</evidence>
<dbReference type="GO" id="GO:0000166">
    <property type="term" value="F:nucleotide binding"/>
    <property type="evidence" value="ECO:0007669"/>
    <property type="project" value="UniProtKB-KW"/>
</dbReference>
<dbReference type="SUPFAM" id="SSF81891">
    <property type="entry name" value="Poly A polymerase C-terminal region-like"/>
    <property type="match status" value="1"/>
</dbReference>
<evidence type="ECO:0000313" key="13">
    <source>
        <dbReference type="EMBL" id="SHM35067.1"/>
    </source>
</evidence>
<organism evidence="13 14">
    <name type="scientific">Caldanaerovirga acetigignens</name>
    <dbReference type="NCBI Taxonomy" id="447595"/>
    <lineage>
        <taxon>Bacteria</taxon>
        <taxon>Bacillati</taxon>
        <taxon>Bacillota</taxon>
        <taxon>Clostridia</taxon>
        <taxon>Thermosediminibacterales</taxon>
        <taxon>Thermosediminibacteraceae</taxon>
        <taxon>Caldanaerovirga</taxon>
    </lineage>
</organism>
<keyword evidence="14" id="KW-1185">Reference proteome</keyword>
<protein>
    <submittedName>
        <fullName evidence="13">tRNA nucleotidyltransferase (CCA-adding enzyme)</fullName>
    </submittedName>
</protein>
<evidence type="ECO:0000256" key="2">
    <source>
        <dbReference type="ARBA" id="ARBA00022679"/>
    </source>
</evidence>
<evidence type="ECO:0000259" key="12">
    <source>
        <dbReference type="Pfam" id="PF13735"/>
    </source>
</evidence>
<dbReference type="GO" id="GO:0000049">
    <property type="term" value="F:tRNA binding"/>
    <property type="evidence" value="ECO:0007669"/>
    <property type="project" value="TreeGrafter"/>
</dbReference>
<dbReference type="Proteomes" id="UP000184375">
    <property type="component" value="Unassembled WGS sequence"/>
</dbReference>
<dbReference type="RefSeq" id="WP_073255063.1">
    <property type="nucleotide sequence ID" value="NZ_FRCR01000004.1"/>
</dbReference>
<dbReference type="EMBL" id="FRCR01000004">
    <property type="protein sequence ID" value="SHM35067.1"/>
    <property type="molecule type" value="Genomic_DNA"/>
</dbReference>
<dbReference type="Pfam" id="PF12627">
    <property type="entry name" value="PolyA_pol_RNAbd"/>
    <property type="match status" value="1"/>
</dbReference>
<evidence type="ECO:0000256" key="5">
    <source>
        <dbReference type="ARBA" id="ARBA00022723"/>
    </source>
</evidence>
<dbReference type="InterPro" id="IPR050264">
    <property type="entry name" value="Bact_CCA-adding_enz_type3_sf"/>
</dbReference>
<dbReference type="InterPro" id="IPR032810">
    <property type="entry name" value="CCA-adding_enz_C"/>
</dbReference>
<gene>
    <name evidence="13" type="ORF">SAMN05660826_00815</name>
</gene>
<sequence length="445" mass="50306">MELNIKIPAVVKEICHKFKSRGYQAFVVGGTIRDALLQRENPDYDIATDAMPEEILSIFPQAIPYGNFGTVLLLAENTKIEITPFRNDAPGRKPCYSFGGTIYTDLARRDFTINSMAYDPISSEFIDPFGGLQDLKSRVIKCTGNTRRIWEDPLRALRAARFQAQLGFTIEPSTLYALKAHAHLLDTISRERIRDELLKLITSDHPFDGLVTLVITGLMEHIIPELLEGMGMQHNNKPNDVLEHNLLACKYVKNSPHLRLAALLHDVGKPRCAVEKEGILEFPGHHTTSLEMAKAILKNLRFDNYTAKKVLMLIEHHMFIYAPDTPLSEARRLISKVGWENIYNLIELRKADRLASGFEEAVGPGLRKLISDLEKLKKEKSDYQIKDLDISGKDLIEELGIRPGPLVGKLLNMLLEKVLENPELNRREILLEVARKNLEGGILCE</sequence>
<dbReference type="Pfam" id="PF13735">
    <property type="entry name" value="tRNA_NucTran2_2"/>
    <property type="match status" value="1"/>
</dbReference>
<dbReference type="SUPFAM" id="SSF81301">
    <property type="entry name" value="Nucleotidyltransferase"/>
    <property type="match status" value="1"/>
</dbReference>
<dbReference type="GO" id="GO:0008033">
    <property type="term" value="P:tRNA processing"/>
    <property type="evidence" value="ECO:0007669"/>
    <property type="project" value="UniProtKB-KW"/>
</dbReference>
<keyword evidence="7" id="KW-0460">Magnesium</keyword>
<dbReference type="Pfam" id="PF01743">
    <property type="entry name" value="PolyA_pol"/>
    <property type="match status" value="1"/>
</dbReference>
<evidence type="ECO:0000256" key="3">
    <source>
        <dbReference type="ARBA" id="ARBA00022694"/>
    </source>
</evidence>
<comment type="cofactor">
    <cofactor evidence="1">
        <name>Mg(2+)</name>
        <dbReference type="ChEBI" id="CHEBI:18420"/>
    </cofactor>
</comment>
<evidence type="ECO:0000256" key="4">
    <source>
        <dbReference type="ARBA" id="ARBA00022695"/>
    </source>
</evidence>
<dbReference type="InterPro" id="IPR002646">
    <property type="entry name" value="PolA_pol_head_dom"/>
</dbReference>
<evidence type="ECO:0000256" key="8">
    <source>
        <dbReference type="ARBA" id="ARBA00022884"/>
    </source>
</evidence>
<keyword evidence="5" id="KW-0479">Metal-binding</keyword>
<dbReference type="GO" id="GO:0046872">
    <property type="term" value="F:metal ion binding"/>
    <property type="evidence" value="ECO:0007669"/>
    <property type="project" value="UniProtKB-KW"/>
</dbReference>
<accession>A0A1M7I3R3</accession>
<feature type="domain" description="CCA-adding enzyme C-terminal" evidence="12">
    <location>
        <begin position="289"/>
        <end position="434"/>
    </location>
</feature>
<evidence type="ECO:0000256" key="9">
    <source>
        <dbReference type="RuleBase" id="RU003953"/>
    </source>
</evidence>
<dbReference type="Gene3D" id="3.30.460.10">
    <property type="entry name" value="Beta Polymerase, domain 2"/>
    <property type="match status" value="1"/>
</dbReference>
<dbReference type="STRING" id="447595.SAMN05660826_00815"/>
<feature type="domain" description="Poly A polymerase head" evidence="10">
    <location>
        <begin position="25"/>
        <end position="140"/>
    </location>
</feature>
<evidence type="ECO:0000256" key="6">
    <source>
        <dbReference type="ARBA" id="ARBA00022741"/>
    </source>
</evidence>
<dbReference type="Gene3D" id="1.10.3090.10">
    <property type="entry name" value="cca-adding enzyme, domain 2"/>
    <property type="match status" value="1"/>
</dbReference>
<keyword evidence="3" id="KW-0819">tRNA processing</keyword>
<keyword evidence="4" id="KW-0548">Nucleotidyltransferase</keyword>
<feature type="domain" description="tRNA nucleotidyltransferase/poly(A) polymerase RNA and SrmB- binding" evidence="11">
    <location>
        <begin position="167"/>
        <end position="226"/>
    </location>
</feature>
<evidence type="ECO:0000313" key="14">
    <source>
        <dbReference type="Proteomes" id="UP000184375"/>
    </source>
</evidence>
<keyword evidence="2 9" id="KW-0808">Transferase</keyword>
<dbReference type="CDD" id="cd05398">
    <property type="entry name" value="NT_ClassII-CCAase"/>
    <property type="match status" value="1"/>
</dbReference>
<dbReference type="OrthoDB" id="9805698at2"/>
<evidence type="ECO:0000259" key="11">
    <source>
        <dbReference type="Pfam" id="PF12627"/>
    </source>
</evidence>
<keyword evidence="6" id="KW-0547">Nucleotide-binding</keyword>
<dbReference type="InterPro" id="IPR043519">
    <property type="entry name" value="NT_sf"/>
</dbReference>
<dbReference type="GO" id="GO:0016779">
    <property type="term" value="F:nucleotidyltransferase activity"/>
    <property type="evidence" value="ECO:0007669"/>
    <property type="project" value="UniProtKB-KW"/>
</dbReference>
<name>A0A1M7I3R3_9FIRM</name>
<dbReference type="PANTHER" id="PTHR46173">
    <property type="entry name" value="CCA TRNA NUCLEOTIDYLTRANSFERASE 1, MITOCHONDRIAL"/>
    <property type="match status" value="1"/>
</dbReference>
<reference evidence="14" key="1">
    <citation type="submission" date="2016-11" db="EMBL/GenBank/DDBJ databases">
        <authorList>
            <person name="Varghese N."/>
            <person name="Submissions S."/>
        </authorList>
    </citation>
    <scope>NUCLEOTIDE SEQUENCE [LARGE SCALE GENOMIC DNA]</scope>
    <source>
        <strain evidence="14">DSM 18802</strain>
    </source>
</reference>